<dbReference type="GO" id="GO:0032259">
    <property type="term" value="P:methylation"/>
    <property type="evidence" value="ECO:0007669"/>
    <property type="project" value="UniProtKB-KW"/>
</dbReference>
<dbReference type="RefSeq" id="WP_093175928.1">
    <property type="nucleotide sequence ID" value="NZ_FNCN01000055.1"/>
</dbReference>
<dbReference type="STRING" id="504805.SAMN05421505_1553"/>
<feature type="region of interest" description="Disordered" evidence="2">
    <location>
        <begin position="336"/>
        <end position="356"/>
    </location>
</feature>
<keyword evidence="3" id="KW-0489">Methyltransferase</keyword>
<dbReference type="InterPro" id="IPR031303">
    <property type="entry name" value="C5_meth_CS"/>
</dbReference>
<dbReference type="AlphaFoldDB" id="A0A1G8KTH6"/>
<keyword evidence="1" id="KW-0949">S-adenosyl-L-methionine</keyword>
<dbReference type="SUPFAM" id="SSF53335">
    <property type="entry name" value="S-adenosyl-L-methionine-dependent methyltransferases"/>
    <property type="match status" value="1"/>
</dbReference>
<protein>
    <submittedName>
        <fullName evidence="3">DNA (Cytosine-5)-methyltransferase 1</fullName>
    </submittedName>
</protein>
<organism evidence="3 4">
    <name type="scientific">Sinosporangium album</name>
    <dbReference type="NCBI Taxonomy" id="504805"/>
    <lineage>
        <taxon>Bacteria</taxon>
        <taxon>Bacillati</taxon>
        <taxon>Actinomycetota</taxon>
        <taxon>Actinomycetes</taxon>
        <taxon>Streptosporangiales</taxon>
        <taxon>Streptosporangiaceae</taxon>
        <taxon>Sinosporangium</taxon>
    </lineage>
</organism>
<proteinExistence type="predicted"/>
<keyword evidence="3" id="KW-0808">Transferase</keyword>
<accession>A0A1G8KTH6</accession>
<dbReference type="Proteomes" id="UP000198923">
    <property type="component" value="Unassembled WGS sequence"/>
</dbReference>
<gene>
    <name evidence="3" type="ORF">SAMN05421505_1553</name>
</gene>
<dbReference type="InterPro" id="IPR029063">
    <property type="entry name" value="SAM-dependent_MTases_sf"/>
</dbReference>
<dbReference type="PROSITE" id="PS00095">
    <property type="entry name" value="C5_MTASE_2"/>
    <property type="match status" value="1"/>
</dbReference>
<dbReference type="GO" id="GO:0008168">
    <property type="term" value="F:methyltransferase activity"/>
    <property type="evidence" value="ECO:0007669"/>
    <property type="project" value="UniProtKB-KW"/>
</dbReference>
<evidence type="ECO:0000313" key="3">
    <source>
        <dbReference type="EMBL" id="SDI46706.1"/>
    </source>
</evidence>
<sequence length="515" mass="56554">MLTLFDEFSGLGGGTEGASRVPGVVPTFAANHWRLAVESHAANHPTADHYLGDVQQIPDIGQVFPRCDLAWWSPACPAWTDARGVKRVFDRSNQLALWAEDPSEDELAAMRSRALMEEVVLYLRAMAAKGGTPVLAGVVENVIQVRKWDQWDRWLREIHQLGYRTRVLAINSMQVRSRSGDDCPQSRDRAYVALIHESLGRLPDWDKWLRPRAHCSACGEDVDAMQSWKRPGVDMGRYGAQYAWRCPKVTCRHQVVEPQVRPAVEIIDWDTPGTPIGARAGGLKPATLARIEAGIRRYWAPLLTPTGGSWHTDATPTTTPMRTILTRESTGLAVPPLVIPMEGRPGKEARPASDPMRTQTCRAENAVVLPPPFITPLRGGGDQEKARPISDPLHTVTAGGNHHGLVCPPLLVPYYRTGVAAPASMPTGTVTTRDRIGLATAEAPVIDIRDVLFRMLEVKEIQAAMAFPATYRILAPAKRDRVRLLGNAVTPNVSEALMCALVEAVSGEQIERFAA</sequence>
<name>A0A1G8KTH6_9ACTN</name>
<reference evidence="3 4" key="1">
    <citation type="submission" date="2016-10" db="EMBL/GenBank/DDBJ databases">
        <authorList>
            <person name="de Groot N.N."/>
        </authorList>
    </citation>
    <scope>NUCLEOTIDE SEQUENCE [LARGE SCALE GENOMIC DNA]</scope>
    <source>
        <strain evidence="3 4">CPCC 201354</strain>
    </source>
</reference>
<evidence type="ECO:0000256" key="2">
    <source>
        <dbReference type="SAM" id="MobiDB-lite"/>
    </source>
</evidence>
<dbReference type="EMBL" id="FNCN01000055">
    <property type="protein sequence ID" value="SDI46706.1"/>
    <property type="molecule type" value="Genomic_DNA"/>
</dbReference>
<dbReference type="OrthoDB" id="9813719at2"/>
<evidence type="ECO:0000256" key="1">
    <source>
        <dbReference type="ARBA" id="ARBA00022691"/>
    </source>
</evidence>
<evidence type="ECO:0000313" key="4">
    <source>
        <dbReference type="Proteomes" id="UP000198923"/>
    </source>
</evidence>
<dbReference type="Gene3D" id="3.40.50.150">
    <property type="entry name" value="Vaccinia Virus protein VP39"/>
    <property type="match status" value="1"/>
</dbReference>
<keyword evidence="4" id="KW-1185">Reference proteome</keyword>